<feature type="region of interest" description="Disordered" evidence="1">
    <location>
        <begin position="52"/>
        <end position="112"/>
    </location>
</feature>
<evidence type="ECO:0000256" key="1">
    <source>
        <dbReference type="SAM" id="MobiDB-lite"/>
    </source>
</evidence>
<dbReference type="EMBL" id="LHXN01000066">
    <property type="protein sequence ID" value="KXA92248.1"/>
    <property type="molecule type" value="Genomic_DNA"/>
</dbReference>
<gene>
    <name evidence="2" type="ORF">AKJ64_03655</name>
</gene>
<sequence length="168" mass="19922">MRENKSAQNLNVEIELLREENRKLKQENYLLRRENEELRQTVRELEKAKKELEEELAEEKKPDIKPRQREEERKKSGRKKNHKGESREKPDQVDEEVSLDPLQVCPDCGGEVSEPQEWRERYREEIVLPQYRVHTGFDDTLVALSSLLFSVPFQVVQTTPTRPELAID</sequence>
<evidence type="ECO:0000313" key="2">
    <source>
        <dbReference type="EMBL" id="KXA92248.1"/>
    </source>
</evidence>
<organism evidence="2 3">
    <name type="scientific">candidate division MSBL1 archaeon SCGC-AAA259E17</name>
    <dbReference type="NCBI Taxonomy" id="1698263"/>
    <lineage>
        <taxon>Archaea</taxon>
        <taxon>Methanobacteriati</taxon>
        <taxon>Methanobacteriota</taxon>
        <taxon>candidate division MSBL1</taxon>
    </lineage>
</organism>
<evidence type="ECO:0008006" key="4">
    <source>
        <dbReference type="Google" id="ProtNLM"/>
    </source>
</evidence>
<proteinExistence type="predicted"/>
<dbReference type="PATRIC" id="fig|1698263.3.peg.1106"/>
<dbReference type="Proteomes" id="UP000070373">
    <property type="component" value="Unassembled WGS sequence"/>
</dbReference>
<accession>A0A133UDJ0</accession>
<evidence type="ECO:0000313" key="3">
    <source>
        <dbReference type="Proteomes" id="UP000070373"/>
    </source>
</evidence>
<name>A0A133UDJ0_9EURY</name>
<feature type="compositionally biased region" description="Basic and acidic residues" evidence="1">
    <location>
        <begin position="52"/>
        <end position="74"/>
    </location>
</feature>
<comment type="caution">
    <text evidence="2">The sequence shown here is derived from an EMBL/GenBank/DDBJ whole genome shotgun (WGS) entry which is preliminary data.</text>
</comment>
<keyword evidence="3" id="KW-1185">Reference proteome</keyword>
<feature type="compositionally biased region" description="Basic and acidic residues" evidence="1">
    <location>
        <begin position="83"/>
        <end position="92"/>
    </location>
</feature>
<protein>
    <recommendedName>
        <fullName evidence="4">Transposase IS66 zinc-finger binding domain-containing protein</fullName>
    </recommendedName>
</protein>
<reference evidence="2 3" key="1">
    <citation type="journal article" date="2016" name="Sci. Rep.">
        <title>Metabolic traits of an uncultured archaeal lineage -MSBL1- from brine pools of the Red Sea.</title>
        <authorList>
            <person name="Mwirichia R."/>
            <person name="Alam I."/>
            <person name="Rashid M."/>
            <person name="Vinu M."/>
            <person name="Ba-Alawi W."/>
            <person name="Anthony Kamau A."/>
            <person name="Kamanda Ngugi D."/>
            <person name="Goker M."/>
            <person name="Klenk H.P."/>
            <person name="Bajic V."/>
            <person name="Stingl U."/>
        </authorList>
    </citation>
    <scope>NUCLEOTIDE SEQUENCE [LARGE SCALE GENOMIC DNA]</scope>
    <source>
        <strain evidence="2">SCGC-AAA259E17</strain>
    </source>
</reference>
<dbReference type="AlphaFoldDB" id="A0A133UDJ0"/>